<organism evidence="2 3">
    <name type="scientific">Chrysochromulina tobinii</name>
    <dbReference type="NCBI Taxonomy" id="1460289"/>
    <lineage>
        <taxon>Eukaryota</taxon>
        <taxon>Haptista</taxon>
        <taxon>Haptophyta</taxon>
        <taxon>Prymnesiophyceae</taxon>
        <taxon>Prymnesiales</taxon>
        <taxon>Chrysochromulinaceae</taxon>
        <taxon>Chrysochromulina</taxon>
    </lineage>
</organism>
<evidence type="ECO:0000313" key="2">
    <source>
        <dbReference type="EMBL" id="KOO32545.1"/>
    </source>
</evidence>
<feature type="compositionally biased region" description="Low complexity" evidence="1">
    <location>
        <begin position="119"/>
        <end position="133"/>
    </location>
</feature>
<name>A0A0M0K167_9EUKA</name>
<proteinExistence type="predicted"/>
<protein>
    <submittedName>
        <fullName evidence="2">DNA j-like protein 2</fullName>
    </submittedName>
</protein>
<keyword evidence="3" id="KW-1185">Reference proteome</keyword>
<reference evidence="3" key="1">
    <citation type="journal article" date="2015" name="PLoS Genet.">
        <title>Genome Sequence and Transcriptome Analyses of Chrysochromulina tobin: Metabolic Tools for Enhanced Algal Fitness in the Prominent Order Prymnesiales (Haptophyceae).</title>
        <authorList>
            <person name="Hovde B.T."/>
            <person name="Deodato C.R."/>
            <person name="Hunsperger H.M."/>
            <person name="Ryken S.A."/>
            <person name="Yost W."/>
            <person name="Jha R.K."/>
            <person name="Patterson J."/>
            <person name="Monnat R.J. Jr."/>
            <person name="Barlow S.B."/>
            <person name="Starkenburg S.R."/>
            <person name="Cattolico R.A."/>
        </authorList>
    </citation>
    <scope>NUCLEOTIDE SEQUENCE</scope>
    <source>
        <strain evidence="3">CCMP291</strain>
    </source>
</reference>
<dbReference type="EMBL" id="JWZX01001744">
    <property type="protein sequence ID" value="KOO32545.1"/>
    <property type="molecule type" value="Genomic_DNA"/>
</dbReference>
<evidence type="ECO:0000313" key="3">
    <source>
        <dbReference type="Proteomes" id="UP000037460"/>
    </source>
</evidence>
<feature type="non-terminal residue" evidence="2">
    <location>
        <position position="241"/>
    </location>
</feature>
<comment type="caution">
    <text evidence="2">The sequence shown here is derived from an EMBL/GenBank/DDBJ whole genome shotgun (WGS) entry which is preliminary data.</text>
</comment>
<evidence type="ECO:0000256" key="1">
    <source>
        <dbReference type="SAM" id="MobiDB-lite"/>
    </source>
</evidence>
<sequence length="241" mass="25399">MLSPMKVNFKGLLATPSSEATEAQKLKDQQAAQALTKDYLTLKTSMSQGVRVLDRAEGKSMMIFSLKDLQVSRSYSTPLGTLVERTNERTVVLNGRTEIEIDLEETTPGSPAATPPSTPGAASPSKASSSASGSAAGLIKEGDICMVSGLSQAAHQNGKKARVVGYNATKGLWNVLIDGQSSQVALRPENLIPPPVIHVGDVCTITGLEKAADVNGKKANVVGHDPIKGLWHVMIDGQPNK</sequence>
<accession>A0A0M0K167</accession>
<feature type="region of interest" description="Disordered" evidence="1">
    <location>
        <begin position="99"/>
        <end position="133"/>
    </location>
</feature>
<dbReference type="AlphaFoldDB" id="A0A0M0K167"/>
<dbReference type="Proteomes" id="UP000037460">
    <property type="component" value="Unassembled WGS sequence"/>
</dbReference>
<gene>
    <name evidence="2" type="ORF">Ctob_008863</name>
</gene>